<feature type="transmembrane region" description="Helical" evidence="2">
    <location>
        <begin position="71"/>
        <end position="92"/>
    </location>
</feature>
<dbReference type="Proteomes" id="UP000186456">
    <property type="component" value="Unassembled WGS sequence"/>
</dbReference>
<feature type="compositionally biased region" description="Low complexity" evidence="1">
    <location>
        <begin position="245"/>
        <end position="269"/>
    </location>
</feature>
<protein>
    <submittedName>
        <fullName evidence="3">Hypothetical membrane protein</fullName>
    </submittedName>
</protein>
<feature type="compositionally biased region" description="Low complexity" evidence="1">
    <location>
        <begin position="227"/>
        <end position="236"/>
    </location>
</feature>
<feature type="transmembrane region" description="Helical" evidence="2">
    <location>
        <begin position="113"/>
        <end position="131"/>
    </location>
</feature>
<keyword evidence="2" id="KW-0472">Membrane</keyword>
<sequence length="354" mass="37737">MSTALRSAVPFSLPVPRLSTLARRLDAIPTMHVGGAALIVLVSGLLLSIATTSDPLWWQLHFSQLGIFGDLSSAFFNTTLKVSGMIVVVFAFRVRRDVRRVGRGPVRRGAATVAFICLNVVGVNLALVGCIPLNTDKDLHDKVAGSMVLGFLALLLSAPFLFHRLGKRMAIGTGIATVWLIVSITLFVSATINLALFETISCAAMFAWSGMFTQILASAATAATSKPTAQTPAAAHHALRRRPRFPLARPTATRRPARSAAQRAPRVAPGHPVEGSSPRPDRASTLTPPGDRRHLGMSTARGTRRRVSASRPYRVSASRAVLGGSGGARRRPSARRALPLAPPAAHDASRSHLR</sequence>
<evidence type="ECO:0000313" key="3">
    <source>
        <dbReference type="EMBL" id="SDP18605.1"/>
    </source>
</evidence>
<feature type="compositionally biased region" description="Low complexity" evidence="1">
    <location>
        <begin position="335"/>
        <end position="345"/>
    </location>
</feature>
<dbReference type="InterPro" id="IPR009339">
    <property type="entry name" value="DUF998"/>
</dbReference>
<evidence type="ECO:0000256" key="1">
    <source>
        <dbReference type="SAM" id="MobiDB-lite"/>
    </source>
</evidence>
<feature type="transmembrane region" description="Helical" evidence="2">
    <location>
        <begin position="33"/>
        <end position="51"/>
    </location>
</feature>
<dbReference type="EMBL" id="FNJN01000005">
    <property type="protein sequence ID" value="SDP18605.1"/>
    <property type="molecule type" value="Genomic_DNA"/>
</dbReference>
<evidence type="ECO:0000313" key="4">
    <source>
        <dbReference type="Proteomes" id="UP000186456"/>
    </source>
</evidence>
<keyword evidence="2" id="KW-1133">Transmembrane helix</keyword>
<evidence type="ECO:0000256" key="2">
    <source>
        <dbReference type="SAM" id="Phobius"/>
    </source>
</evidence>
<dbReference type="Pfam" id="PF06197">
    <property type="entry name" value="DUF998"/>
    <property type="match status" value="1"/>
</dbReference>
<accession>A0A1H0QNE4</accession>
<proteinExistence type="predicted"/>
<feature type="region of interest" description="Disordered" evidence="1">
    <location>
        <begin position="227"/>
        <end position="354"/>
    </location>
</feature>
<keyword evidence="2" id="KW-0812">Transmembrane</keyword>
<dbReference type="AlphaFoldDB" id="A0A1H0QNE4"/>
<reference evidence="3 4" key="1">
    <citation type="submission" date="2016-10" db="EMBL/GenBank/DDBJ databases">
        <authorList>
            <person name="de Groot N.N."/>
        </authorList>
    </citation>
    <scope>NUCLEOTIDE SEQUENCE [LARGE SCALE GENOMIC DNA]</scope>
    <source>
        <strain evidence="3 4">StLB037</strain>
    </source>
</reference>
<gene>
    <name evidence="3" type="ORF">SAMN04487788_2434</name>
</gene>
<feature type="transmembrane region" description="Helical" evidence="2">
    <location>
        <begin position="169"/>
        <end position="188"/>
    </location>
</feature>
<name>A0A1H0QNE4_MICTS</name>
<organism evidence="3 4">
    <name type="scientific">Microbacterium testaceum (strain StLB037)</name>
    <dbReference type="NCBI Taxonomy" id="979556"/>
    <lineage>
        <taxon>Bacteria</taxon>
        <taxon>Bacillati</taxon>
        <taxon>Actinomycetota</taxon>
        <taxon>Actinomycetes</taxon>
        <taxon>Micrococcales</taxon>
        <taxon>Microbacteriaceae</taxon>
        <taxon>Microbacterium</taxon>
    </lineage>
</organism>
<feature type="transmembrane region" description="Helical" evidence="2">
    <location>
        <begin position="143"/>
        <end position="162"/>
    </location>
</feature>